<keyword evidence="1" id="KW-1133">Transmembrane helix</keyword>
<keyword evidence="1" id="KW-0472">Membrane</keyword>
<proteinExistence type="predicted"/>
<dbReference type="HOGENOM" id="CLU_1441836_0_0_1"/>
<evidence type="ECO:0000313" key="3">
    <source>
        <dbReference type="Proteomes" id="UP000053989"/>
    </source>
</evidence>
<name>A0A0C3A6C5_9AGAM</name>
<evidence type="ECO:0000313" key="2">
    <source>
        <dbReference type="EMBL" id="KIM69233.1"/>
    </source>
</evidence>
<feature type="transmembrane region" description="Helical" evidence="1">
    <location>
        <begin position="141"/>
        <end position="162"/>
    </location>
</feature>
<evidence type="ECO:0000256" key="1">
    <source>
        <dbReference type="SAM" id="Phobius"/>
    </source>
</evidence>
<organism evidence="2 3">
    <name type="scientific">Scleroderma citrinum Foug A</name>
    <dbReference type="NCBI Taxonomy" id="1036808"/>
    <lineage>
        <taxon>Eukaryota</taxon>
        <taxon>Fungi</taxon>
        <taxon>Dikarya</taxon>
        <taxon>Basidiomycota</taxon>
        <taxon>Agaricomycotina</taxon>
        <taxon>Agaricomycetes</taxon>
        <taxon>Agaricomycetidae</taxon>
        <taxon>Boletales</taxon>
        <taxon>Sclerodermatineae</taxon>
        <taxon>Sclerodermataceae</taxon>
        <taxon>Scleroderma</taxon>
    </lineage>
</organism>
<reference evidence="3" key="2">
    <citation type="submission" date="2015-01" db="EMBL/GenBank/DDBJ databases">
        <title>Evolutionary Origins and Diversification of the Mycorrhizal Mutualists.</title>
        <authorList>
            <consortium name="DOE Joint Genome Institute"/>
            <consortium name="Mycorrhizal Genomics Consortium"/>
            <person name="Kohler A."/>
            <person name="Kuo A."/>
            <person name="Nagy L.G."/>
            <person name="Floudas D."/>
            <person name="Copeland A."/>
            <person name="Barry K.W."/>
            <person name="Cichocki N."/>
            <person name="Veneault-Fourrey C."/>
            <person name="LaButti K."/>
            <person name="Lindquist E.A."/>
            <person name="Lipzen A."/>
            <person name="Lundell T."/>
            <person name="Morin E."/>
            <person name="Murat C."/>
            <person name="Riley R."/>
            <person name="Ohm R."/>
            <person name="Sun H."/>
            <person name="Tunlid A."/>
            <person name="Henrissat B."/>
            <person name="Grigoriev I.V."/>
            <person name="Hibbett D.S."/>
            <person name="Martin F."/>
        </authorList>
    </citation>
    <scope>NUCLEOTIDE SEQUENCE [LARGE SCALE GENOMIC DNA]</scope>
    <source>
        <strain evidence="3">Foug A</strain>
    </source>
</reference>
<sequence length="188" mass="21020">MNLRLVMRRFVRLRDIRIVTRFGAHPWSSTSRQDSPCILYSKVSMSTGSRYRVRPRFNLDPTMLTPGSMDLTGTYRGVSLWLHSSGTFQPYRFDLVSSVSMPGSNDPTGMFRNIPMWLRGAGAFGQHFFHSHRVNAAATRCAAFVAISPVISVIAVLIAIAITSPLALNTRHNRLVSALNLSKHKRST</sequence>
<dbReference type="Proteomes" id="UP000053989">
    <property type="component" value="Unassembled WGS sequence"/>
</dbReference>
<reference evidence="2 3" key="1">
    <citation type="submission" date="2014-04" db="EMBL/GenBank/DDBJ databases">
        <authorList>
            <consortium name="DOE Joint Genome Institute"/>
            <person name="Kuo A."/>
            <person name="Kohler A."/>
            <person name="Nagy L.G."/>
            <person name="Floudas D."/>
            <person name="Copeland A."/>
            <person name="Barry K.W."/>
            <person name="Cichocki N."/>
            <person name="Veneault-Fourrey C."/>
            <person name="LaButti K."/>
            <person name="Lindquist E.A."/>
            <person name="Lipzen A."/>
            <person name="Lundell T."/>
            <person name="Morin E."/>
            <person name="Murat C."/>
            <person name="Sun H."/>
            <person name="Tunlid A."/>
            <person name="Henrissat B."/>
            <person name="Grigoriev I.V."/>
            <person name="Hibbett D.S."/>
            <person name="Martin F."/>
            <person name="Nordberg H.P."/>
            <person name="Cantor M.N."/>
            <person name="Hua S.X."/>
        </authorList>
    </citation>
    <scope>NUCLEOTIDE SEQUENCE [LARGE SCALE GENOMIC DNA]</scope>
    <source>
        <strain evidence="2 3">Foug A</strain>
    </source>
</reference>
<accession>A0A0C3A6C5</accession>
<keyword evidence="1" id="KW-0812">Transmembrane</keyword>
<dbReference type="InParanoid" id="A0A0C3A6C5"/>
<keyword evidence="3" id="KW-1185">Reference proteome</keyword>
<gene>
    <name evidence="2" type="ORF">SCLCIDRAFT_19852</name>
</gene>
<protein>
    <submittedName>
        <fullName evidence="2">Uncharacterized protein</fullName>
    </submittedName>
</protein>
<dbReference type="AlphaFoldDB" id="A0A0C3A6C5"/>
<dbReference type="EMBL" id="KN822007">
    <property type="protein sequence ID" value="KIM69233.1"/>
    <property type="molecule type" value="Genomic_DNA"/>
</dbReference>